<dbReference type="SUPFAM" id="SSF55961">
    <property type="entry name" value="Bet v1-like"/>
    <property type="match status" value="1"/>
</dbReference>
<feature type="transmembrane region" description="Helical" evidence="11">
    <location>
        <begin position="426"/>
        <end position="445"/>
    </location>
</feature>
<keyword evidence="14" id="KW-1185">Reference proteome</keyword>
<dbReference type="InterPro" id="IPR036922">
    <property type="entry name" value="Rieske_2Fe-2S_sf"/>
</dbReference>
<dbReference type="CDD" id="cd03480">
    <property type="entry name" value="Rieske_RO_Alpha_PaO"/>
    <property type="match status" value="1"/>
</dbReference>
<sequence>MTQSTLEKAKAPVVLPVGGEDEDNFNYQEVWYPVFFVEDLQKNRPNSFTLLGEDIVIWWEEKTSQWRVFTDKCPHRLAPLTEGRINEEGLLECPYHGWAFSGEGDCEVIPQQQENQRAHTSSRACVKAYPCKVEQDLLFVYAGDPDNADKTPIPIVDPLEEDKDKWLVLNTFRDIPYSALTLLENVLDSSHIPYTHHGSVGDRSNVSTVELEIISSNRQGFNGVWQEGPRKGKLGSQYTTFVAPNLMWHDLTSKQFGRTMTVVYATPISKGKCRLFARFPFQFSSKIPQFFIKLTPRWYSHLNQNAILEDDQIFLHYQERYLEKLGGSEKYEKACYLPTKADLYVTEFRQWINKYNAELFPNQDLPATPTHDILLERYHSHTEKCSSCRQALNNIQNIRQILIIFTAIIWSLLPMISLNFPNISPVIIYSIVIVNLISIVSYFYLGKIEKRFYQGQKIAPRNITK</sequence>
<dbReference type="SUPFAM" id="SSF50022">
    <property type="entry name" value="ISP domain"/>
    <property type="match status" value="1"/>
</dbReference>
<accession>A0ABR9V0R2</accession>
<keyword evidence="10 11" id="KW-0472">Membrane</keyword>
<evidence type="ECO:0000256" key="6">
    <source>
        <dbReference type="ARBA" id="ARBA00022989"/>
    </source>
</evidence>
<dbReference type="RefSeq" id="WP_193799671.1">
    <property type="nucleotide sequence ID" value="NZ_JADEWC010000003.1"/>
</dbReference>
<evidence type="ECO:0000256" key="5">
    <source>
        <dbReference type="ARBA" id="ARBA00022946"/>
    </source>
</evidence>
<keyword evidence="7" id="KW-0560">Oxidoreductase</keyword>
<keyword evidence="3" id="KW-0001">2Fe-2S</keyword>
<dbReference type="PROSITE" id="PS51296">
    <property type="entry name" value="RIESKE"/>
    <property type="match status" value="1"/>
</dbReference>
<evidence type="ECO:0000256" key="10">
    <source>
        <dbReference type="ARBA" id="ARBA00023136"/>
    </source>
</evidence>
<dbReference type="Gene3D" id="3.90.380.10">
    <property type="entry name" value="Naphthalene 1,2-dioxygenase Alpha Subunit, Chain A, domain 1"/>
    <property type="match status" value="1"/>
</dbReference>
<keyword evidence="8" id="KW-0408">Iron</keyword>
<protein>
    <submittedName>
        <fullName evidence="13">Rieske 2Fe-2S domain-containing protein</fullName>
    </submittedName>
</protein>
<feature type="transmembrane region" description="Helical" evidence="11">
    <location>
        <begin position="401"/>
        <end position="420"/>
    </location>
</feature>
<evidence type="ECO:0000256" key="11">
    <source>
        <dbReference type="SAM" id="Phobius"/>
    </source>
</evidence>
<dbReference type="InterPro" id="IPR050584">
    <property type="entry name" value="Cholesterol_7-desaturase"/>
</dbReference>
<evidence type="ECO:0000256" key="9">
    <source>
        <dbReference type="ARBA" id="ARBA00023014"/>
    </source>
</evidence>
<keyword evidence="9" id="KW-0411">Iron-sulfur</keyword>
<feature type="domain" description="Rieske" evidence="12">
    <location>
        <begin position="31"/>
        <end position="140"/>
    </location>
</feature>
<dbReference type="Pfam" id="PF00355">
    <property type="entry name" value="Rieske"/>
    <property type="match status" value="1"/>
</dbReference>
<evidence type="ECO:0000256" key="1">
    <source>
        <dbReference type="ARBA" id="ARBA00004370"/>
    </source>
</evidence>
<evidence type="ECO:0000259" key="12">
    <source>
        <dbReference type="PROSITE" id="PS51296"/>
    </source>
</evidence>
<evidence type="ECO:0000256" key="3">
    <source>
        <dbReference type="ARBA" id="ARBA00022714"/>
    </source>
</evidence>
<gene>
    <name evidence="13" type="ORF">IQ215_02075</name>
</gene>
<evidence type="ECO:0000256" key="4">
    <source>
        <dbReference type="ARBA" id="ARBA00022723"/>
    </source>
</evidence>
<name>A0ABR9V0R2_9CHRO</name>
<evidence type="ECO:0000313" key="14">
    <source>
        <dbReference type="Proteomes" id="UP000654604"/>
    </source>
</evidence>
<organism evidence="13 14">
    <name type="scientific">Cyanobacterium stanieri LEGE 03274</name>
    <dbReference type="NCBI Taxonomy" id="1828756"/>
    <lineage>
        <taxon>Bacteria</taxon>
        <taxon>Bacillati</taxon>
        <taxon>Cyanobacteriota</taxon>
        <taxon>Cyanophyceae</taxon>
        <taxon>Oscillatoriophycideae</taxon>
        <taxon>Chroococcales</taxon>
        <taxon>Geminocystaceae</taxon>
        <taxon>Cyanobacterium</taxon>
    </lineage>
</organism>
<dbReference type="Gene3D" id="2.102.10.10">
    <property type="entry name" value="Rieske [2Fe-2S] iron-sulphur domain"/>
    <property type="match status" value="1"/>
</dbReference>
<keyword evidence="4" id="KW-0479">Metal-binding</keyword>
<evidence type="ECO:0000256" key="7">
    <source>
        <dbReference type="ARBA" id="ARBA00023002"/>
    </source>
</evidence>
<evidence type="ECO:0000313" key="13">
    <source>
        <dbReference type="EMBL" id="MBE9221475.1"/>
    </source>
</evidence>
<dbReference type="EMBL" id="JADEWC010000003">
    <property type="protein sequence ID" value="MBE9221475.1"/>
    <property type="molecule type" value="Genomic_DNA"/>
</dbReference>
<dbReference type="InterPro" id="IPR017941">
    <property type="entry name" value="Rieske_2Fe-2S"/>
</dbReference>
<keyword evidence="6 11" id="KW-1133">Transmembrane helix</keyword>
<dbReference type="PANTHER" id="PTHR21266:SF32">
    <property type="entry name" value="CHOLESTEROL 7-DESATURASE NVD"/>
    <property type="match status" value="1"/>
</dbReference>
<evidence type="ECO:0000256" key="8">
    <source>
        <dbReference type="ARBA" id="ARBA00023004"/>
    </source>
</evidence>
<reference evidence="13 14" key="1">
    <citation type="submission" date="2020-10" db="EMBL/GenBank/DDBJ databases">
        <authorList>
            <person name="Castelo-Branco R."/>
            <person name="Eusebio N."/>
            <person name="Adriana R."/>
            <person name="Vieira A."/>
            <person name="Brugerolle De Fraissinette N."/>
            <person name="Rezende De Castro R."/>
            <person name="Schneider M.P."/>
            <person name="Vasconcelos V."/>
            <person name="Leao P.N."/>
        </authorList>
    </citation>
    <scope>NUCLEOTIDE SEQUENCE [LARGE SCALE GENOMIC DNA]</scope>
    <source>
        <strain evidence="13 14">LEGE 03274</strain>
    </source>
</reference>
<comment type="caution">
    <text evidence="13">The sequence shown here is derived from an EMBL/GenBank/DDBJ whole genome shotgun (WGS) entry which is preliminary data.</text>
</comment>
<dbReference type="Proteomes" id="UP000654604">
    <property type="component" value="Unassembled WGS sequence"/>
</dbReference>
<dbReference type="InterPro" id="IPR013626">
    <property type="entry name" value="PaO"/>
</dbReference>
<keyword evidence="5" id="KW-0809">Transit peptide</keyword>
<comment type="subcellular location">
    <subcellularLocation>
        <location evidence="1">Membrane</location>
    </subcellularLocation>
</comment>
<proteinExistence type="predicted"/>
<dbReference type="PANTHER" id="PTHR21266">
    <property type="entry name" value="IRON-SULFUR DOMAIN CONTAINING PROTEIN"/>
    <property type="match status" value="1"/>
</dbReference>
<keyword evidence="2 11" id="KW-0812">Transmembrane</keyword>
<dbReference type="Pfam" id="PF08417">
    <property type="entry name" value="PaO"/>
    <property type="match status" value="1"/>
</dbReference>
<evidence type="ECO:0000256" key="2">
    <source>
        <dbReference type="ARBA" id="ARBA00022692"/>
    </source>
</evidence>